<gene>
    <name evidence="2" type="ORF">Pyn_36112</name>
</gene>
<evidence type="ECO:0000313" key="3">
    <source>
        <dbReference type="Proteomes" id="UP000250321"/>
    </source>
</evidence>
<name>A0A314YED8_PRUYE</name>
<dbReference type="Proteomes" id="UP000250321">
    <property type="component" value="Unassembled WGS sequence"/>
</dbReference>
<keyword evidence="3" id="KW-1185">Reference proteome</keyword>
<feature type="coiled-coil region" evidence="1">
    <location>
        <begin position="43"/>
        <end position="84"/>
    </location>
</feature>
<evidence type="ECO:0000256" key="1">
    <source>
        <dbReference type="SAM" id="Coils"/>
    </source>
</evidence>
<proteinExistence type="predicted"/>
<dbReference type="EMBL" id="PJQY01001421">
    <property type="protein sequence ID" value="PQQ02768.1"/>
    <property type="molecule type" value="Genomic_DNA"/>
</dbReference>
<keyword evidence="1" id="KW-0175">Coiled coil</keyword>
<evidence type="ECO:0000313" key="2">
    <source>
        <dbReference type="EMBL" id="PQQ02768.1"/>
    </source>
</evidence>
<accession>A0A314YED8</accession>
<dbReference type="AlphaFoldDB" id="A0A314YED8"/>
<organism evidence="2 3">
    <name type="scientific">Prunus yedoensis var. nudiflora</name>
    <dbReference type="NCBI Taxonomy" id="2094558"/>
    <lineage>
        <taxon>Eukaryota</taxon>
        <taxon>Viridiplantae</taxon>
        <taxon>Streptophyta</taxon>
        <taxon>Embryophyta</taxon>
        <taxon>Tracheophyta</taxon>
        <taxon>Spermatophyta</taxon>
        <taxon>Magnoliopsida</taxon>
        <taxon>eudicotyledons</taxon>
        <taxon>Gunneridae</taxon>
        <taxon>Pentapetalae</taxon>
        <taxon>rosids</taxon>
        <taxon>fabids</taxon>
        <taxon>Rosales</taxon>
        <taxon>Rosaceae</taxon>
        <taxon>Amygdaloideae</taxon>
        <taxon>Amygdaleae</taxon>
        <taxon>Prunus</taxon>
    </lineage>
</organism>
<comment type="caution">
    <text evidence="2">The sequence shown here is derived from an EMBL/GenBank/DDBJ whole genome shotgun (WGS) entry which is preliminary data.</text>
</comment>
<reference evidence="2 3" key="1">
    <citation type="submission" date="2018-02" db="EMBL/GenBank/DDBJ databases">
        <title>Draft genome of wild Prunus yedoensis var. nudiflora.</title>
        <authorList>
            <person name="Baek S."/>
            <person name="Kim J.-H."/>
            <person name="Choi K."/>
            <person name="Kim G.-B."/>
            <person name="Cho A."/>
            <person name="Jang H."/>
            <person name="Shin C.-H."/>
            <person name="Yu H.-J."/>
            <person name="Mun J.-H."/>
        </authorList>
    </citation>
    <scope>NUCLEOTIDE SEQUENCE [LARGE SCALE GENOMIC DNA]</scope>
    <source>
        <strain evidence="3">cv. Jeju island</strain>
        <tissue evidence="2">Leaf</tissue>
    </source>
</reference>
<sequence>MVIAVDLLADIDPSLSIALSLQQAEDIHHLSILEAVYSANTCMEELKREQEQLELRLCQLNESLSESDAQLSQHHDELTHLKEEKTVIEKLMYYLTLMLRLWTHYELGLRGCIMALET</sequence>
<protein>
    <submittedName>
        <fullName evidence="2">Uncharacterized protein</fullName>
    </submittedName>
</protein>